<sequence length="943" mass="107862">MFLSRIVGNAIEIIAPHIKSKEEELQDEWKSIRKYYNSISTTKSKEQSKLVDINSTKIPENLENIVRFIKEEEIRIRIDHNSISSHYIPFDENKVRRKCIEFILDNHVLKDLIGYAKNDIPKGMLVQVLEFFVHFVQNIPSKLLFVPEIYLYIQRLIILSYELDVDDNYYLKQGLVKLIHVVCRQMMNQPKLIDLYFERSKGTDFPIFSMLLDYMNITGQTGKVSREALYLIINMLKDDKDFLNYLIKESKFFETMEKRLRIAFATLPNNNTLMISISDGNYNNGSDNCDKNSPLAKRFNKKRTPSEIMQCINTSKPEIAVEEFFEFWQFINKIAEINSPILMLQFLDRLVNGFVKYSIIPALLSPLDEQATAATTYIAELIKYIKVHQILDSMFKILLGGSLKPECVPQNITQSVSQEKSSGVASIREILIGRCSNAEDRLSLSTLRLFDSILETFNQFALYNLVLRNLTNMNHTFFNNVNNTTSSSSSNQTGITANISVTTNNTKICNKNPRVLLRKLLSLMPLDDNKVGSDISVVVESTDKANDNGFGYEDYFLDAQRQVQLVALACNLWTNPYPLSNSFSNFTGKENNDVHNTENNQVFYEGTFISMIFKQLENFLHVPLERNLVLTSIISKLACILDEKIDLLLYGNFDFEKKNSDNINAHKSLISVLEKIASEAEIGASKVPNFQTRIQLVKRRGMGNSSRLSYGSRNSSDTNNSPMSPRSIDLSSPDLPVSPSIYKDTHINPFAKFTNFVNAYIILQEFCKELAAIIFVKYMDLDQGVMIVEEEEELQESHNNNVHSNSNNIPTENIMTEQDIIIMKNREKFARLVALVERQQERNSSNDNNKYLGRKRSNTIGDVNEGTNIDNDAPIIRQWSLRERREKKMTYNTTTPSTLNTSLKIITDINKSTTSPTSSNVGLIRKGSLSRMKGLTKKSSLEK</sequence>
<evidence type="ECO:0000313" key="6">
    <source>
        <dbReference type="Proteomes" id="UP000247702"/>
    </source>
</evidence>
<evidence type="ECO:0000259" key="3">
    <source>
        <dbReference type="Pfam" id="PF19314"/>
    </source>
</evidence>
<dbReference type="PANTHER" id="PTHR21705">
    <property type="entry name" value="RAI16 PROTEIN-RELATED"/>
    <property type="match status" value="1"/>
</dbReference>
<dbReference type="Proteomes" id="UP000247702">
    <property type="component" value="Unassembled WGS sequence"/>
</dbReference>
<dbReference type="Pfam" id="PF19314">
    <property type="entry name" value="DUF5917"/>
    <property type="match status" value="1"/>
</dbReference>
<feature type="region of interest" description="Disordered" evidence="2">
    <location>
        <begin position="701"/>
        <end position="732"/>
    </location>
</feature>
<evidence type="ECO:0000256" key="2">
    <source>
        <dbReference type="SAM" id="MobiDB-lite"/>
    </source>
</evidence>
<comment type="caution">
    <text evidence="4">The sequence shown here is derived from an EMBL/GenBank/DDBJ whole genome shotgun (WGS) entry which is preliminary data.</text>
</comment>
<dbReference type="EMBL" id="BEXD01000107">
    <property type="protein sequence ID" value="GBB84321.1"/>
    <property type="molecule type" value="Genomic_DNA"/>
</dbReference>
<gene>
    <name evidence="5" type="ORF">RCL2_000527100</name>
    <name evidence="4" type="ORF">RclHR1_10940001</name>
</gene>
<proteinExistence type="inferred from homology"/>
<organism evidence="4 6">
    <name type="scientific">Rhizophagus clarus</name>
    <dbReference type="NCBI Taxonomy" id="94130"/>
    <lineage>
        <taxon>Eukaryota</taxon>
        <taxon>Fungi</taxon>
        <taxon>Fungi incertae sedis</taxon>
        <taxon>Mucoromycota</taxon>
        <taxon>Glomeromycotina</taxon>
        <taxon>Glomeromycetes</taxon>
        <taxon>Glomerales</taxon>
        <taxon>Glomeraceae</taxon>
        <taxon>Rhizophagus</taxon>
    </lineage>
</organism>
<dbReference type="InterPro" id="IPR019384">
    <property type="entry name" value="FHIP"/>
</dbReference>
<dbReference type="InterPro" id="IPR045668">
    <property type="entry name" value="FHIP_KELAA_motif"/>
</dbReference>
<dbReference type="AlphaFoldDB" id="A0A2Z6QHP9"/>
<reference evidence="5" key="2">
    <citation type="submission" date="2019-10" db="EMBL/GenBank/DDBJ databases">
        <title>Conservation and host-specific expression of non-tandemly repeated heterogenous ribosome RNA gene in arbuscular mycorrhizal fungi.</title>
        <authorList>
            <person name="Maeda T."/>
            <person name="Kobayashi Y."/>
            <person name="Nakagawa T."/>
            <person name="Ezawa T."/>
            <person name="Yamaguchi K."/>
            <person name="Bino T."/>
            <person name="Nishimoto Y."/>
            <person name="Shigenobu S."/>
            <person name="Kawaguchi M."/>
        </authorList>
    </citation>
    <scope>NUCLEOTIDE SEQUENCE</scope>
    <source>
        <strain evidence="5">HR1</strain>
    </source>
</reference>
<dbReference type="OrthoDB" id="5350595at2759"/>
<dbReference type="Pfam" id="PF10257">
    <property type="entry name" value="RAI16-like"/>
    <property type="match status" value="1"/>
</dbReference>
<dbReference type="InterPro" id="IPR045669">
    <property type="entry name" value="FHIP_C"/>
</dbReference>
<dbReference type="Pfam" id="PF19311">
    <property type="entry name" value="KELAA"/>
    <property type="match status" value="1"/>
</dbReference>
<evidence type="ECO:0000313" key="5">
    <source>
        <dbReference type="EMBL" id="GES77943.1"/>
    </source>
</evidence>
<feature type="region of interest" description="Disordered" evidence="2">
    <location>
        <begin position="839"/>
        <end position="866"/>
    </location>
</feature>
<dbReference type="Proteomes" id="UP000615446">
    <property type="component" value="Unassembled WGS sequence"/>
</dbReference>
<keyword evidence="6" id="KW-1185">Reference proteome</keyword>
<reference evidence="4 6" key="1">
    <citation type="submission" date="2017-11" db="EMBL/GenBank/DDBJ databases">
        <title>The genome of Rhizophagus clarus HR1 reveals common genetic basis of auxotrophy among arbuscular mycorrhizal fungi.</title>
        <authorList>
            <person name="Kobayashi Y."/>
        </authorList>
    </citation>
    <scope>NUCLEOTIDE SEQUENCE [LARGE SCALE GENOMIC DNA]</scope>
    <source>
        <strain evidence="4 6">HR1</strain>
    </source>
</reference>
<accession>A0A2Z6QHP9</accession>
<comment type="similarity">
    <text evidence="1">Belongs to the FHIP family.</text>
</comment>
<dbReference type="PANTHER" id="PTHR21705:SF11">
    <property type="entry name" value="FHIP FAMILY PROTEIN CG3558"/>
    <property type="match status" value="1"/>
</dbReference>
<feature type="compositionally biased region" description="Low complexity" evidence="2">
    <location>
        <begin position="703"/>
        <end position="716"/>
    </location>
</feature>
<feature type="domain" description="FHF complex subunit HOOK-interacting protein C-terminal" evidence="3">
    <location>
        <begin position="605"/>
        <end position="702"/>
    </location>
</feature>
<name>A0A2Z6QHP9_9GLOM</name>
<protein>
    <submittedName>
        <fullName evidence="5">Protein FAM160B1-like isoform X2</fullName>
    </submittedName>
</protein>
<evidence type="ECO:0000256" key="1">
    <source>
        <dbReference type="ARBA" id="ARBA00024336"/>
    </source>
</evidence>
<evidence type="ECO:0000313" key="4">
    <source>
        <dbReference type="EMBL" id="GBB84321.1"/>
    </source>
</evidence>
<dbReference type="EMBL" id="BLAL01000034">
    <property type="protein sequence ID" value="GES77943.1"/>
    <property type="molecule type" value="Genomic_DNA"/>
</dbReference>